<organism evidence="1 2">
    <name type="scientific">Colletotrichum chrysophilum</name>
    <dbReference type="NCBI Taxonomy" id="1836956"/>
    <lineage>
        <taxon>Eukaryota</taxon>
        <taxon>Fungi</taxon>
        <taxon>Dikarya</taxon>
        <taxon>Ascomycota</taxon>
        <taxon>Pezizomycotina</taxon>
        <taxon>Sordariomycetes</taxon>
        <taxon>Hypocreomycetidae</taxon>
        <taxon>Glomerellales</taxon>
        <taxon>Glomerellaceae</taxon>
        <taxon>Colletotrichum</taxon>
        <taxon>Colletotrichum gloeosporioides species complex</taxon>
    </lineage>
</organism>
<dbReference type="AlphaFoldDB" id="A0AAD9AGL4"/>
<evidence type="ECO:0000313" key="2">
    <source>
        <dbReference type="Proteomes" id="UP001243330"/>
    </source>
</evidence>
<protein>
    <submittedName>
        <fullName evidence="1">Uncharacterized protein</fullName>
    </submittedName>
</protein>
<reference evidence="1" key="1">
    <citation type="submission" date="2023-01" db="EMBL/GenBank/DDBJ databases">
        <title>Colletotrichum chrysophilum M932 genome sequence.</title>
        <authorList>
            <person name="Baroncelli R."/>
        </authorList>
    </citation>
    <scope>NUCLEOTIDE SEQUENCE</scope>
    <source>
        <strain evidence="1">M932</strain>
    </source>
</reference>
<dbReference type="Proteomes" id="UP001243330">
    <property type="component" value="Unassembled WGS sequence"/>
</dbReference>
<comment type="caution">
    <text evidence="1">The sequence shown here is derived from an EMBL/GenBank/DDBJ whole genome shotgun (WGS) entry which is preliminary data.</text>
</comment>
<accession>A0AAD9AGL4</accession>
<sequence length="72" mass="7822">MLSSTLVPLTLPSLPFSFMQCLWSAGTFVQLEGRHDSAVTVDLLFCCLTSFTHTLKSSTSPQAVRSKVSSAR</sequence>
<name>A0AAD9AGL4_9PEZI</name>
<proteinExistence type="predicted"/>
<dbReference type="EMBL" id="JAQOWY010000281">
    <property type="protein sequence ID" value="KAK1845209.1"/>
    <property type="molecule type" value="Genomic_DNA"/>
</dbReference>
<gene>
    <name evidence="1" type="ORF">CCHR01_12160</name>
</gene>
<keyword evidence="2" id="KW-1185">Reference proteome</keyword>
<evidence type="ECO:0000313" key="1">
    <source>
        <dbReference type="EMBL" id="KAK1845209.1"/>
    </source>
</evidence>